<feature type="domain" description="ZU5" evidence="2">
    <location>
        <begin position="52"/>
        <end position="130"/>
    </location>
</feature>
<accession>A0A9X0D7G5</accession>
<dbReference type="Pfam" id="PF00791">
    <property type="entry name" value="ZU5"/>
    <property type="match status" value="1"/>
</dbReference>
<evidence type="ECO:0000313" key="4">
    <source>
        <dbReference type="Proteomes" id="UP001163046"/>
    </source>
</evidence>
<dbReference type="Gene3D" id="2.60.220.30">
    <property type="match status" value="1"/>
</dbReference>
<organism evidence="3 4">
    <name type="scientific">Desmophyllum pertusum</name>
    <dbReference type="NCBI Taxonomy" id="174260"/>
    <lineage>
        <taxon>Eukaryota</taxon>
        <taxon>Metazoa</taxon>
        <taxon>Cnidaria</taxon>
        <taxon>Anthozoa</taxon>
        <taxon>Hexacorallia</taxon>
        <taxon>Scleractinia</taxon>
        <taxon>Caryophylliina</taxon>
        <taxon>Caryophylliidae</taxon>
        <taxon>Desmophyllum</taxon>
    </lineage>
</organism>
<gene>
    <name evidence="3" type="ORF">OS493_037800</name>
</gene>
<name>A0A9X0D7G5_9CNID</name>
<sequence>MSSDELRASSAIKREVNAISANEVLEQNIKTSKTDQDEPVSSVEDVEDVESSSVVTKEGGSVSVKGVKLTCPTGAVDDPVTIKLKLEEPYKYCGLIVHHGLENDVIFGAPVINCQPNGQMFKKHVRLTVALDNEIGRSTGALLVLHGAPTSDGKIFWEDITHNSRFDLEKEELQVEINQFSLFAVLLRLTKSTWVQTKEIYNEA</sequence>
<keyword evidence="4" id="KW-1185">Reference proteome</keyword>
<dbReference type="EMBL" id="MU825473">
    <property type="protein sequence ID" value="KAJ7388408.1"/>
    <property type="molecule type" value="Genomic_DNA"/>
</dbReference>
<comment type="caution">
    <text evidence="3">The sequence shown here is derived from an EMBL/GenBank/DDBJ whole genome shotgun (WGS) entry which is preliminary data.</text>
</comment>
<dbReference type="Proteomes" id="UP001163046">
    <property type="component" value="Unassembled WGS sequence"/>
</dbReference>
<evidence type="ECO:0000313" key="3">
    <source>
        <dbReference type="EMBL" id="KAJ7388408.1"/>
    </source>
</evidence>
<reference evidence="3" key="1">
    <citation type="submission" date="2023-01" db="EMBL/GenBank/DDBJ databases">
        <title>Genome assembly of the deep-sea coral Lophelia pertusa.</title>
        <authorList>
            <person name="Herrera S."/>
            <person name="Cordes E."/>
        </authorList>
    </citation>
    <scope>NUCLEOTIDE SEQUENCE</scope>
    <source>
        <strain evidence="3">USNM1676648</strain>
        <tissue evidence="3">Polyp</tissue>
    </source>
</reference>
<evidence type="ECO:0000256" key="1">
    <source>
        <dbReference type="SAM" id="MobiDB-lite"/>
    </source>
</evidence>
<evidence type="ECO:0000259" key="2">
    <source>
        <dbReference type="Pfam" id="PF00791"/>
    </source>
</evidence>
<dbReference type="InterPro" id="IPR000906">
    <property type="entry name" value="ZU5_dom"/>
</dbReference>
<proteinExistence type="predicted"/>
<protein>
    <recommendedName>
        <fullName evidence="2">ZU5 domain-containing protein</fullName>
    </recommendedName>
</protein>
<dbReference type="AlphaFoldDB" id="A0A9X0D7G5"/>
<feature type="region of interest" description="Disordered" evidence="1">
    <location>
        <begin position="24"/>
        <end position="57"/>
    </location>
</feature>